<evidence type="ECO:0000256" key="7">
    <source>
        <dbReference type="PROSITE-ProRule" id="PRU01373"/>
    </source>
</evidence>
<reference evidence="10 11" key="1">
    <citation type="submission" date="2017-08" db="EMBL/GenBank/DDBJ databases">
        <title>Infants hospitalized years apart are colonized by the same room-sourced microbial strains.</title>
        <authorList>
            <person name="Brooks B."/>
            <person name="Olm M.R."/>
            <person name="Firek B.A."/>
            <person name="Baker R."/>
            <person name="Thomas B.C."/>
            <person name="Morowitz M.J."/>
            <person name="Banfield J.F."/>
        </authorList>
    </citation>
    <scope>NUCLEOTIDE SEQUENCE [LARGE SCALE GENOMIC DNA]</scope>
    <source>
        <strain evidence="10">S2_005_002_R2_34</strain>
    </source>
</reference>
<dbReference type="InterPro" id="IPR038063">
    <property type="entry name" value="Transpep_catalytic_dom"/>
</dbReference>
<dbReference type="PROSITE" id="PS52029">
    <property type="entry name" value="LD_TPASE"/>
    <property type="match status" value="1"/>
</dbReference>
<name>A0A2W5NB25_RHOSU</name>
<dbReference type="PANTHER" id="PTHR41533">
    <property type="entry name" value="L,D-TRANSPEPTIDASE HI_1667-RELATED"/>
    <property type="match status" value="1"/>
</dbReference>
<evidence type="ECO:0000313" key="11">
    <source>
        <dbReference type="Proteomes" id="UP000249185"/>
    </source>
</evidence>
<sequence length="553" mass="59053">MESGSTARLLGALLIAGLGCGAAGAQDAPAPAPAAVVAPVPALTPEQAAFRDALLAETAGFDAAERTAIEGFYAERAYAPFWAETANLDGLLAALETAEGQALPYQRYEATGVRALFQPGATAAPAARELAATRAYLRYAGDVNSGALRPSRIDPEIAIAPTRLAPALLLGKLDGASVAEVLAGLAPRAPDYAALIAEKARLEAASAAGTWGPTVPTGPTLHEGETGPRIAELRARLARMGYETAMTETPGDFFDAGLVEEVKAFQRDHGLNADGAVGQHTLAEINASPRDRLEQVVVNLERARWLNRDFGPRYILVNIPDYRATVYQGGGPVWTSKVVVGEAKKTRTTEFSEVMSYIVVNPSWNVPSSIAKRDYLPKLRHNPSALSHTNMQLLTPAGTVIDPRLVDWNALGDSFPFRIRQSPSDGNALGKVKFMFPNDHAIYLHDTPHRELFARDARAFSNGCIRVQDPDGLARLLLAGQVDDPAAAFDGWVAAKAEKTVTLRNPIPVNIVYRTVFLDDAGVIRYRDDVYGRDAEVFSALEAAGVSLPLAEG</sequence>
<feature type="chain" id="PRO_5015839568" evidence="8">
    <location>
        <begin position="26"/>
        <end position="553"/>
    </location>
</feature>
<comment type="similarity">
    <text evidence="2">Belongs to the YkuD family.</text>
</comment>
<dbReference type="Pfam" id="PF03734">
    <property type="entry name" value="YkuD"/>
    <property type="match status" value="1"/>
</dbReference>
<dbReference type="Pfam" id="PF20142">
    <property type="entry name" value="Scaffold"/>
    <property type="match status" value="1"/>
</dbReference>
<feature type="active site" description="Proton donor/acceptor" evidence="7">
    <location>
        <position position="445"/>
    </location>
</feature>
<keyword evidence="4 7" id="KW-0133">Cell shape</keyword>
<keyword evidence="5 7" id="KW-0573">Peptidoglycan synthesis</keyword>
<dbReference type="SUPFAM" id="SSF47090">
    <property type="entry name" value="PGBD-like"/>
    <property type="match status" value="1"/>
</dbReference>
<evidence type="ECO:0000256" key="3">
    <source>
        <dbReference type="ARBA" id="ARBA00022679"/>
    </source>
</evidence>
<evidence type="ECO:0000256" key="6">
    <source>
        <dbReference type="ARBA" id="ARBA00023316"/>
    </source>
</evidence>
<feature type="signal peptide" evidence="8">
    <location>
        <begin position="1"/>
        <end position="25"/>
    </location>
</feature>
<dbReference type="Pfam" id="PF01471">
    <property type="entry name" value="PG_binding_1"/>
    <property type="match status" value="1"/>
</dbReference>
<keyword evidence="3" id="KW-0808">Transferase</keyword>
<comment type="caution">
    <text evidence="10">The sequence shown here is derived from an EMBL/GenBank/DDBJ whole genome shotgun (WGS) entry which is preliminary data.</text>
</comment>
<dbReference type="InterPro" id="IPR036366">
    <property type="entry name" value="PGBDSf"/>
</dbReference>
<dbReference type="CDD" id="cd16913">
    <property type="entry name" value="YkuD_like"/>
    <property type="match status" value="1"/>
</dbReference>
<dbReference type="SUPFAM" id="SSF141523">
    <property type="entry name" value="L,D-transpeptidase catalytic domain-like"/>
    <property type="match status" value="1"/>
</dbReference>
<dbReference type="InterPro" id="IPR052905">
    <property type="entry name" value="LD-transpeptidase_YkuD-like"/>
</dbReference>
<dbReference type="Gene3D" id="2.40.440.10">
    <property type="entry name" value="L,D-transpeptidase catalytic domain-like"/>
    <property type="match status" value="1"/>
</dbReference>
<dbReference type="InterPro" id="IPR036365">
    <property type="entry name" value="PGBD-like_sf"/>
</dbReference>
<evidence type="ECO:0000259" key="9">
    <source>
        <dbReference type="PROSITE" id="PS52029"/>
    </source>
</evidence>
<comment type="pathway">
    <text evidence="1 7">Cell wall biogenesis; peptidoglycan biosynthesis.</text>
</comment>
<dbReference type="GO" id="GO:0016740">
    <property type="term" value="F:transferase activity"/>
    <property type="evidence" value="ECO:0007669"/>
    <property type="project" value="UniProtKB-KW"/>
</dbReference>
<dbReference type="InterPro" id="IPR005490">
    <property type="entry name" value="LD_TPept_cat_dom"/>
</dbReference>
<feature type="active site" description="Nucleophile" evidence="7">
    <location>
        <position position="464"/>
    </location>
</feature>
<evidence type="ECO:0000256" key="1">
    <source>
        <dbReference type="ARBA" id="ARBA00004752"/>
    </source>
</evidence>
<accession>A0A2W5NB25</accession>
<protein>
    <submittedName>
        <fullName evidence="10">Murein L,D-transpeptidase</fullName>
    </submittedName>
</protein>
<dbReference type="AlphaFoldDB" id="A0A2W5NB25"/>
<keyword evidence="8" id="KW-0732">Signal</keyword>
<dbReference type="Proteomes" id="UP000249185">
    <property type="component" value="Unassembled WGS sequence"/>
</dbReference>
<feature type="domain" description="L,D-TPase catalytic" evidence="9">
    <location>
        <begin position="313"/>
        <end position="489"/>
    </location>
</feature>
<dbReference type="PANTHER" id="PTHR41533:SF2">
    <property type="entry name" value="BLR7131 PROTEIN"/>
    <property type="match status" value="1"/>
</dbReference>
<dbReference type="UniPathway" id="UPA00219"/>
<dbReference type="EMBL" id="QFPW01000014">
    <property type="protein sequence ID" value="PZQ47915.1"/>
    <property type="molecule type" value="Genomic_DNA"/>
</dbReference>
<evidence type="ECO:0000256" key="8">
    <source>
        <dbReference type="SAM" id="SignalP"/>
    </source>
</evidence>
<evidence type="ECO:0000256" key="2">
    <source>
        <dbReference type="ARBA" id="ARBA00005992"/>
    </source>
</evidence>
<evidence type="ECO:0000256" key="5">
    <source>
        <dbReference type="ARBA" id="ARBA00022984"/>
    </source>
</evidence>
<organism evidence="10 11">
    <name type="scientific">Rhodovulum sulfidophilum</name>
    <name type="common">Rhodobacter sulfidophilus</name>
    <dbReference type="NCBI Taxonomy" id="35806"/>
    <lineage>
        <taxon>Bacteria</taxon>
        <taxon>Pseudomonadati</taxon>
        <taxon>Pseudomonadota</taxon>
        <taxon>Alphaproteobacteria</taxon>
        <taxon>Rhodobacterales</taxon>
        <taxon>Paracoccaceae</taxon>
        <taxon>Rhodovulum</taxon>
    </lineage>
</organism>
<dbReference type="GO" id="GO:0008360">
    <property type="term" value="P:regulation of cell shape"/>
    <property type="evidence" value="ECO:0007669"/>
    <property type="project" value="UniProtKB-UniRule"/>
</dbReference>
<evidence type="ECO:0000313" key="10">
    <source>
        <dbReference type="EMBL" id="PZQ47915.1"/>
    </source>
</evidence>
<evidence type="ECO:0000256" key="4">
    <source>
        <dbReference type="ARBA" id="ARBA00022960"/>
    </source>
</evidence>
<keyword evidence="6 7" id="KW-0961">Cell wall biogenesis/degradation</keyword>
<dbReference type="GO" id="GO:0004180">
    <property type="term" value="F:carboxypeptidase activity"/>
    <property type="evidence" value="ECO:0007669"/>
    <property type="project" value="UniProtKB-ARBA"/>
</dbReference>
<dbReference type="InterPro" id="IPR002477">
    <property type="entry name" value="Peptidoglycan-bd-like"/>
</dbReference>
<dbReference type="GO" id="GO:0071555">
    <property type="term" value="P:cell wall organization"/>
    <property type="evidence" value="ECO:0007669"/>
    <property type="project" value="UniProtKB-UniRule"/>
</dbReference>
<gene>
    <name evidence="10" type="ORF">DI556_15565</name>
</gene>
<dbReference type="Gene3D" id="1.10.101.10">
    <property type="entry name" value="PGBD-like superfamily/PGBD"/>
    <property type="match status" value="1"/>
</dbReference>
<proteinExistence type="inferred from homology"/>
<dbReference type="GO" id="GO:0009252">
    <property type="term" value="P:peptidoglycan biosynthetic process"/>
    <property type="evidence" value="ECO:0007669"/>
    <property type="project" value="UniProtKB-UniPathway"/>
</dbReference>
<dbReference type="InterPro" id="IPR045380">
    <property type="entry name" value="LD_TPept_scaffold_dom"/>
</dbReference>